<dbReference type="GO" id="GO:0005886">
    <property type="term" value="C:plasma membrane"/>
    <property type="evidence" value="ECO:0007669"/>
    <property type="project" value="UniProtKB-SubCell"/>
</dbReference>
<dbReference type="EMBL" id="CP016776">
    <property type="protein sequence ID" value="ASY19383.1"/>
    <property type="molecule type" value="Genomic_DNA"/>
</dbReference>
<evidence type="ECO:0000256" key="5">
    <source>
        <dbReference type="ARBA" id="ARBA00023136"/>
    </source>
</evidence>
<feature type="transmembrane region" description="Helical" evidence="6">
    <location>
        <begin position="20"/>
        <end position="39"/>
    </location>
</feature>
<proteinExistence type="predicted"/>
<accession>A0A249KRF6</accession>
<evidence type="ECO:0000259" key="7">
    <source>
        <dbReference type="Pfam" id="PF13190"/>
    </source>
</evidence>
<dbReference type="Pfam" id="PF13190">
    <property type="entry name" value="PDGLE"/>
    <property type="match status" value="1"/>
</dbReference>
<keyword evidence="5 6" id="KW-0472">Membrane</keyword>
<evidence type="ECO:0000256" key="3">
    <source>
        <dbReference type="ARBA" id="ARBA00022692"/>
    </source>
</evidence>
<feature type="domain" description="PDGLE" evidence="7">
    <location>
        <begin position="18"/>
        <end position="108"/>
    </location>
</feature>
<evidence type="ECO:0000313" key="8">
    <source>
        <dbReference type="EMBL" id="ASY19383.1"/>
    </source>
</evidence>
<evidence type="ECO:0000313" key="9">
    <source>
        <dbReference type="Proteomes" id="UP000217186"/>
    </source>
</evidence>
<evidence type="ECO:0000256" key="2">
    <source>
        <dbReference type="ARBA" id="ARBA00022475"/>
    </source>
</evidence>
<evidence type="ECO:0000256" key="1">
    <source>
        <dbReference type="ARBA" id="ARBA00004236"/>
    </source>
</evidence>
<keyword evidence="9" id="KW-1185">Reference proteome</keyword>
<dbReference type="InterPro" id="IPR025937">
    <property type="entry name" value="PDGLE_dom"/>
</dbReference>
<sequence>MDGRTVFRSWRSEVLTNRKFYLSGLVVSLFLAGVISFYASSSPDGLEKVAEDIGFIQTAKEHTNSKGTLADYGVKGIENERASVGVAGVIGVVGTAIVAGFGFRLLARKPKKG</sequence>
<evidence type="ECO:0000256" key="6">
    <source>
        <dbReference type="SAM" id="Phobius"/>
    </source>
</evidence>
<feature type="transmembrane region" description="Helical" evidence="6">
    <location>
        <begin position="84"/>
        <end position="107"/>
    </location>
</feature>
<organism evidence="8 9">
    <name type="scientific">Candidatus Planktophila vernalis</name>
    <dbReference type="NCBI Taxonomy" id="1884907"/>
    <lineage>
        <taxon>Bacteria</taxon>
        <taxon>Bacillati</taxon>
        <taxon>Actinomycetota</taxon>
        <taxon>Actinomycetes</taxon>
        <taxon>Candidatus Nanopelagicales</taxon>
        <taxon>Candidatus Nanopelagicaceae</taxon>
        <taxon>Candidatus Planktophila</taxon>
    </lineage>
</organism>
<comment type="subcellular location">
    <subcellularLocation>
        <location evidence="1">Cell membrane</location>
    </subcellularLocation>
</comment>
<reference evidence="8 9" key="1">
    <citation type="submission" date="2016-07" db="EMBL/GenBank/DDBJ databases">
        <title>High microdiversification within the ubiquitous acI lineage of Actinobacteria.</title>
        <authorList>
            <person name="Neuenschwander S.M."/>
            <person name="Salcher M."/>
            <person name="Ghai R."/>
            <person name="Pernthaler J."/>
        </authorList>
    </citation>
    <scope>NUCLEOTIDE SEQUENCE [LARGE SCALE GENOMIC DNA]</scope>
    <source>
        <strain evidence="8">MMS-IIA-15</strain>
    </source>
</reference>
<dbReference type="OrthoDB" id="4843785at2"/>
<gene>
    <name evidence="8" type="ORF">A7sIIA15_00425</name>
</gene>
<dbReference type="Proteomes" id="UP000217186">
    <property type="component" value="Chromosome"/>
</dbReference>
<dbReference type="AlphaFoldDB" id="A0A249KRF6"/>
<name>A0A249KRF6_9ACTN</name>
<keyword evidence="4 6" id="KW-1133">Transmembrane helix</keyword>
<keyword evidence="2" id="KW-1003">Cell membrane</keyword>
<protein>
    <submittedName>
        <fullName evidence="8">Cobalt/nickel transport protein</fullName>
    </submittedName>
</protein>
<dbReference type="KEGG" id="pvn:A7sIIA15_00425"/>
<keyword evidence="3 6" id="KW-0812">Transmembrane</keyword>
<evidence type="ECO:0000256" key="4">
    <source>
        <dbReference type="ARBA" id="ARBA00022989"/>
    </source>
</evidence>